<reference evidence="2" key="1">
    <citation type="journal article" date="2019" name="Int. J. Syst. Evol. Microbiol.">
        <title>The Global Catalogue of Microorganisms (GCM) 10K type strain sequencing project: providing services to taxonomists for standard genome sequencing and annotation.</title>
        <authorList>
            <consortium name="The Broad Institute Genomics Platform"/>
            <consortium name="The Broad Institute Genome Sequencing Center for Infectious Disease"/>
            <person name="Wu L."/>
            <person name="Ma J."/>
        </authorList>
    </citation>
    <scope>NUCLEOTIDE SEQUENCE [LARGE SCALE GENOMIC DNA]</scope>
    <source>
        <strain evidence="2">JCM 17759</strain>
    </source>
</reference>
<sequence>MLCVRSFREKLTGTPPTFAATQHFKPEYDSAGELLSSRVTIAVQNGDRPIYFTGIIATMERPGFVTLSIPPEEQWSDSLRWLTREQQERFATAEFFKMLQTQITGRYLKLPPRSPQS</sequence>
<proteinExistence type="predicted"/>
<name>A0ABP8NP98_9BACT</name>
<accession>A0ABP8NP98</accession>
<comment type="caution">
    <text evidence="1">The sequence shown here is derived from an EMBL/GenBank/DDBJ whole genome shotgun (WGS) entry which is preliminary data.</text>
</comment>
<organism evidence="1 2">
    <name type="scientific">Novipirellula rosea</name>
    <dbReference type="NCBI Taxonomy" id="1031540"/>
    <lineage>
        <taxon>Bacteria</taxon>
        <taxon>Pseudomonadati</taxon>
        <taxon>Planctomycetota</taxon>
        <taxon>Planctomycetia</taxon>
        <taxon>Pirellulales</taxon>
        <taxon>Pirellulaceae</taxon>
        <taxon>Novipirellula</taxon>
    </lineage>
</organism>
<dbReference type="EMBL" id="BAABGA010000102">
    <property type="protein sequence ID" value="GAA4468880.1"/>
    <property type="molecule type" value="Genomic_DNA"/>
</dbReference>
<protein>
    <submittedName>
        <fullName evidence="1">Uncharacterized protein</fullName>
    </submittedName>
</protein>
<evidence type="ECO:0000313" key="2">
    <source>
        <dbReference type="Proteomes" id="UP001500840"/>
    </source>
</evidence>
<dbReference type="RefSeq" id="WP_345327381.1">
    <property type="nucleotide sequence ID" value="NZ_BAABGA010000102.1"/>
</dbReference>
<gene>
    <name evidence="1" type="ORF">GCM10023156_60290</name>
</gene>
<dbReference type="Proteomes" id="UP001500840">
    <property type="component" value="Unassembled WGS sequence"/>
</dbReference>
<keyword evidence="2" id="KW-1185">Reference proteome</keyword>
<evidence type="ECO:0000313" key="1">
    <source>
        <dbReference type="EMBL" id="GAA4468880.1"/>
    </source>
</evidence>